<evidence type="ECO:0000256" key="1">
    <source>
        <dbReference type="SAM" id="Phobius"/>
    </source>
</evidence>
<keyword evidence="4" id="KW-1185">Reference proteome</keyword>
<dbReference type="AlphaFoldDB" id="A0A7W6CWI1"/>
<feature type="transmembrane region" description="Helical" evidence="1">
    <location>
        <begin position="74"/>
        <end position="97"/>
    </location>
</feature>
<comment type="caution">
    <text evidence="3">The sequence shown here is derived from an EMBL/GenBank/DDBJ whole genome shotgun (WGS) entry which is preliminary data.</text>
</comment>
<proteinExistence type="predicted"/>
<organism evidence="3 4">
    <name type="scientific">Hansschlegelia beijingensis</name>
    <dbReference type="NCBI Taxonomy" id="1133344"/>
    <lineage>
        <taxon>Bacteria</taxon>
        <taxon>Pseudomonadati</taxon>
        <taxon>Pseudomonadota</taxon>
        <taxon>Alphaproteobacteria</taxon>
        <taxon>Hyphomicrobiales</taxon>
        <taxon>Methylopilaceae</taxon>
        <taxon>Hansschlegelia</taxon>
    </lineage>
</organism>
<evidence type="ECO:0000313" key="3">
    <source>
        <dbReference type="EMBL" id="MBB3971527.1"/>
    </source>
</evidence>
<keyword evidence="1" id="KW-0812">Transmembrane</keyword>
<feature type="signal peptide" evidence="2">
    <location>
        <begin position="1"/>
        <end position="27"/>
    </location>
</feature>
<evidence type="ECO:0000313" key="4">
    <source>
        <dbReference type="Proteomes" id="UP000528964"/>
    </source>
</evidence>
<reference evidence="3 4" key="1">
    <citation type="submission" date="2020-08" db="EMBL/GenBank/DDBJ databases">
        <title>Genomic Encyclopedia of Type Strains, Phase IV (KMG-IV): sequencing the most valuable type-strain genomes for metagenomic binning, comparative biology and taxonomic classification.</title>
        <authorList>
            <person name="Goeker M."/>
        </authorList>
    </citation>
    <scope>NUCLEOTIDE SEQUENCE [LARGE SCALE GENOMIC DNA]</scope>
    <source>
        <strain evidence="3 4">DSM 25481</strain>
    </source>
</reference>
<keyword evidence="1" id="KW-1133">Transmembrane helix</keyword>
<accession>A0A7W6CWI1</accession>
<name>A0A7W6CWI1_9HYPH</name>
<gene>
    <name evidence="3" type="ORF">GGR24_000160</name>
</gene>
<protein>
    <submittedName>
        <fullName evidence="3">Uncharacterized protein</fullName>
    </submittedName>
</protein>
<keyword evidence="1" id="KW-0472">Membrane</keyword>
<feature type="chain" id="PRO_5030627385" evidence="2">
    <location>
        <begin position="28"/>
        <end position="102"/>
    </location>
</feature>
<dbReference type="EMBL" id="JACIDR010000001">
    <property type="protein sequence ID" value="MBB3971527.1"/>
    <property type="molecule type" value="Genomic_DNA"/>
</dbReference>
<dbReference type="Proteomes" id="UP000528964">
    <property type="component" value="Unassembled WGS sequence"/>
</dbReference>
<keyword evidence="2" id="KW-0732">Signal</keyword>
<sequence>MKARGTLLIRTLLCLLCLTGGVRVSGAGGYPAAAAAISLPSLAVEKKDDSCGQGKATKNFGWKVVAFGVATLKYLIGLLIIPIGLFLVCIGVILEAVEAVAC</sequence>
<dbReference type="RefSeq" id="WP_183393400.1">
    <property type="nucleotide sequence ID" value="NZ_JACIDR010000001.1"/>
</dbReference>
<evidence type="ECO:0000256" key="2">
    <source>
        <dbReference type="SAM" id="SignalP"/>
    </source>
</evidence>